<dbReference type="KEGG" id="vg:16606466"/>
<evidence type="ECO:0000313" key="4">
    <source>
        <dbReference type="Proteomes" id="UP000204584"/>
    </source>
</evidence>
<evidence type="ECO:0000256" key="1">
    <source>
        <dbReference type="SAM" id="MobiDB-lite"/>
    </source>
</evidence>
<keyword evidence="4" id="KW-1185">Reference proteome</keyword>
<dbReference type="RefSeq" id="YP_008437752.1">
    <property type="nucleotide sequence ID" value="NC_022098.1"/>
</dbReference>
<reference evidence="3 4" key="1">
    <citation type="journal article" date="2013" name="Science">
        <title>Pandoraviruses: amoeba viruses with genomes up to 2.5 Mb reaching that of parasitic eukaryotes.</title>
        <authorList>
            <person name="Philippe N."/>
            <person name="Legendre M."/>
            <person name="Doutre G."/>
            <person name="Coute Y."/>
            <person name="Poirot O."/>
            <person name="Lescot M."/>
            <person name="Arslan D."/>
            <person name="Seltzer V."/>
            <person name="Bertaux L."/>
            <person name="Bruley C."/>
            <person name="Garin J."/>
            <person name="Claverie J.M."/>
            <person name="Abergel C."/>
        </authorList>
    </citation>
    <scope>NUCLEOTIDE SEQUENCE [LARGE SCALE GENOMIC DNA]</scope>
</reference>
<gene>
    <name evidence="3" type="ORF">psal_cds_714</name>
</gene>
<evidence type="ECO:0000313" key="3">
    <source>
        <dbReference type="EMBL" id="AGO84679.1"/>
    </source>
</evidence>
<evidence type="ECO:0000259" key="2">
    <source>
        <dbReference type="Pfam" id="PF00646"/>
    </source>
</evidence>
<proteinExistence type="predicted"/>
<organism evidence="3 4">
    <name type="scientific">Pandoravirus salinus</name>
    <dbReference type="NCBI Taxonomy" id="1349410"/>
    <lineage>
        <taxon>Viruses</taxon>
        <taxon>Pandoravirus</taxon>
    </lineage>
</organism>
<accession>S4VVL5</accession>
<dbReference type="Pfam" id="PF00646">
    <property type="entry name" value="F-box"/>
    <property type="match status" value="1"/>
</dbReference>
<feature type="domain" description="F-box" evidence="2">
    <location>
        <begin position="8"/>
        <end position="43"/>
    </location>
</feature>
<dbReference type="Proteomes" id="UP000204584">
    <property type="component" value="Segment"/>
</dbReference>
<dbReference type="InterPro" id="IPR036047">
    <property type="entry name" value="F-box-like_dom_sf"/>
</dbReference>
<dbReference type="InterPro" id="IPR001810">
    <property type="entry name" value="F-box_dom"/>
</dbReference>
<dbReference type="EMBL" id="KC977571">
    <property type="protein sequence ID" value="AGO84679.1"/>
    <property type="molecule type" value="Genomic_DNA"/>
</dbReference>
<dbReference type="SUPFAM" id="SSF81383">
    <property type="entry name" value="F-box domain"/>
    <property type="match status" value="1"/>
</dbReference>
<protein>
    <submittedName>
        <fullName evidence="3">F-box domain containing protein</fullName>
    </submittedName>
</protein>
<sequence length="389" mass="42711">METARFDALPDEMACAVLQWLPPLWRWLASFVSRRWRQCAETVGPRVLILQGARTIHNIPFFGNEAAATIGALLMDEAAGTGHTSVVLWLRRHLGIGWTVNTVRKAALGGRKHTIDCMRDQRALPLPVDRSCLLAALIGRPGIRFARTVVHGAGQPWTPAAMAVAVALGERRTVSALHHAGCPHNDLAVVLAIVCGRRDLLSAMAATCDEVAHAATALSHTPYCRQADASGRYASVVCDAAVLGIRGRHLAESILNAHSDCTPGIQSCRHHRRAMWGVAAFSIIDFDRVLSPWDLIDDDTEHGVVHDVGLCSRQSARDHAETHAMLGADPTLRGPHDRAIDWRLTPHECALERIAKSMRDGESRARRRTPPAVVRQRAPPKDRHRARNR</sequence>
<feature type="region of interest" description="Disordered" evidence="1">
    <location>
        <begin position="357"/>
        <end position="389"/>
    </location>
</feature>
<dbReference type="GeneID" id="16606466"/>
<name>S4VVL5_9VIRU</name>